<evidence type="ECO:0000313" key="2">
    <source>
        <dbReference type="Proteomes" id="UP000278078"/>
    </source>
</evidence>
<accession>A0A3S5E553</accession>
<dbReference type="AlphaFoldDB" id="A0A3S5E553"/>
<proteinExistence type="predicted"/>
<organism evidence="1 2">
    <name type="scientific">Pseudomonas fluorescens</name>
    <dbReference type="NCBI Taxonomy" id="294"/>
    <lineage>
        <taxon>Bacteria</taxon>
        <taxon>Pseudomonadati</taxon>
        <taxon>Pseudomonadota</taxon>
        <taxon>Gammaproteobacteria</taxon>
        <taxon>Pseudomonadales</taxon>
        <taxon>Pseudomonadaceae</taxon>
        <taxon>Pseudomonas</taxon>
    </lineage>
</organism>
<reference evidence="1 2" key="1">
    <citation type="submission" date="2018-12" db="EMBL/GenBank/DDBJ databases">
        <authorList>
            <consortium name="Pathogen Informatics"/>
        </authorList>
    </citation>
    <scope>NUCLEOTIDE SEQUENCE [LARGE SCALE GENOMIC DNA]</scope>
    <source>
        <strain evidence="1 2">NCTC10783</strain>
    </source>
</reference>
<protein>
    <submittedName>
        <fullName evidence="1">Uncharacterized protein</fullName>
    </submittedName>
</protein>
<evidence type="ECO:0000313" key="1">
    <source>
        <dbReference type="EMBL" id="VEE48373.1"/>
    </source>
</evidence>
<name>A0A3S5E553_PSEFL</name>
<sequence length="70" mass="8100">MPIPPAPFTLTCACCSWKKTIFPQSDVLVLERDWFITCPNCHSPSLERRGANHKEILRTRLEQFLSVNKQ</sequence>
<dbReference type="Proteomes" id="UP000278078">
    <property type="component" value="Chromosome"/>
</dbReference>
<gene>
    <name evidence="1" type="ORF">NCTC10783_04286</name>
</gene>
<dbReference type="EMBL" id="LR134300">
    <property type="protein sequence ID" value="VEE48373.1"/>
    <property type="molecule type" value="Genomic_DNA"/>
</dbReference>